<sequence>MKIKERSSNSSSSQNPRIDDAVVTNNRKHEEPAAISVKEKIVPPKDGSLTENDFHRWELFALREKIKEMEQRQVKVESGRLVHPDELKHLIPEFSEGLGINRWIDTIR</sequence>
<dbReference type="VEuPathDB" id="VectorBase:AGAMI1_004930"/>
<evidence type="ECO:0000313" key="2">
    <source>
        <dbReference type="EMBL" id="CFW94396.1"/>
    </source>
</evidence>
<dbReference type="VEuPathDB" id="VectorBase:AGAP029849"/>
<dbReference type="EMBL" id="HACL01000102">
    <property type="protein sequence ID" value="CFW94396.1"/>
    <property type="molecule type" value="Transcribed_RNA"/>
</dbReference>
<dbReference type="AlphaFoldDB" id="A0A0E4G9F3"/>
<name>A0A0E4G9F3_ANOGA</name>
<feature type="region of interest" description="Disordered" evidence="1">
    <location>
        <begin position="1"/>
        <end position="32"/>
    </location>
</feature>
<proteinExistence type="predicted"/>
<accession>A0A0E4G9F3</accession>
<organism evidence="2">
    <name type="scientific">Anopheles gambiae</name>
    <name type="common">African malaria mosquito</name>
    <dbReference type="NCBI Taxonomy" id="7165"/>
    <lineage>
        <taxon>Eukaryota</taxon>
        <taxon>Metazoa</taxon>
        <taxon>Ecdysozoa</taxon>
        <taxon>Arthropoda</taxon>
        <taxon>Hexapoda</taxon>
        <taxon>Insecta</taxon>
        <taxon>Pterygota</taxon>
        <taxon>Neoptera</taxon>
        <taxon>Endopterygota</taxon>
        <taxon>Diptera</taxon>
        <taxon>Nematocera</taxon>
        <taxon>Culicoidea</taxon>
        <taxon>Culicidae</taxon>
        <taxon>Anophelinae</taxon>
        <taxon>Anopheles</taxon>
    </lineage>
</organism>
<protein>
    <submittedName>
        <fullName evidence="2">Uncharacterized protein</fullName>
    </submittedName>
</protein>
<reference evidence="2" key="1">
    <citation type="submission" date="2015-03" db="EMBL/GenBank/DDBJ databases">
        <title>Long non-coding RNA discovery across the genus Anopheles reveals conserved secondary structures within and beyond the Gambiae complex.</title>
        <authorList>
            <person name="Jenkins A."/>
            <person name="Waterhouse R."/>
            <person name="Muskavitch M."/>
        </authorList>
    </citation>
    <scope>NUCLEOTIDE SEQUENCE</scope>
    <source>
        <tissue evidence="2">Whole body</tissue>
    </source>
</reference>
<evidence type="ECO:0000256" key="1">
    <source>
        <dbReference type="SAM" id="MobiDB-lite"/>
    </source>
</evidence>